<dbReference type="GO" id="GO:0016757">
    <property type="term" value="F:glycosyltransferase activity"/>
    <property type="evidence" value="ECO:0007669"/>
    <property type="project" value="InterPro"/>
</dbReference>
<dbReference type="HOGENOM" id="CLU_000392_1_0_0"/>
<feature type="region of interest" description="Disordered" evidence="5">
    <location>
        <begin position="1"/>
        <end position="33"/>
    </location>
</feature>
<organism evidence="8 9">
    <name type="scientific">Chlamydia caviae (strain ATCC VR-813 / DSM 19441 / 03DC25 / GPIC)</name>
    <name type="common">Chlamydophila caviae</name>
    <dbReference type="NCBI Taxonomy" id="227941"/>
    <lineage>
        <taxon>Bacteria</taxon>
        <taxon>Pseudomonadati</taxon>
        <taxon>Chlamydiota</taxon>
        <taxon>Chlamydiia</taxon>
        <taxon>Chlamydiales</taxon>
        <taxon>Chlamydiaceae</taxon>
        <taxon>Chlamydia/Chlamydophila group</taxon>
        <taxon>Chlamydia</taxon>
    </lineage>
</organism>
<dbReference type="Gene3D" id="3.90.550.20">
    <property type="match status" value="1"/>
</dbReference>
<keyword evidence="9" id="KW-1185">Reference proteome</keyword>
<evidence type="ECO:0000313" key="9">
    <source>
        <dbReference type="Proteomes" id="UP000002193"/>
    </source>
</evidence>
<dbReference type="GO" id="GO:0006508">
    <property type="term" value="P:proteolysis"/>
    <property type="evidence" value="ECO:0007669"/>
    <property type="project" value="UniProtKB-KW"/>
</dbReference>
<evidence type="ECO:0000259" key="6">
    <source>
        <dbReference type="Pfam" id="PF12918"/>
    </source>
</evidence>
<feature type="domain" description="GT44" evidence="7">
    <location>
        <begin position="354"/>
        <end position="812"/>
    </location>
</feature>
<evidence type="ECO:0000313" key="8">
    <source>
        <dbReference type="EMBL" id="AAP05301.1"/>
    </source>
</evidence>
<feature type="domain" description="TcdA/TcdB toxin N-terminal helical" evidence="6">
    <location>
        <begin position="260"/>
        <end position="322"/>
    </location>
</feature>
<dbReference type="CDD" id="cd20495">
    <property type="entry name" value="C58_PaToxP-like"/>
    <property type="match status" value="1"/>
</dbReference>
<evidence type="ECO:0000256" key="4">
    <source>
        <dbReference type="SAM" id="Coils"/>
    </source>
</evidence>
<evidence type="ECO:0000256" key="5">
    <source>
        <dbReference type="SAM" id="MobiDB-lite"/>
    </source>
</evidence>
<dbReference type="Pfam" id="PF12918">
    <property type="entry name" value="TcdB_N"/>
    <property type="match status" value="1"/>
</dbReference>
<evidence type="ECO:0000256" key="1">
    <source>
        <dbReference type="ARBA" id="ARBA00022670"/>
    </source>
</evidence>
<keyword evidence="2" id="KW-0378">Hydrolase</keyword>
<protein>
    <submittedName>
        <fullName evidence="8">Cytotoxin</fullName>
    </submittedName>
</protein>
<feature type="region of interest" description="Disordered" evidence="5">
    <location>
        <begin position="235"/>
        <end position="258"/>
    </location>
</feature>
<gene>
    <name evidence="8" type="ordered locus">CCA_00558</name>
</gene>
<dbReference type="NCBIfam" id="NF033479">
    <property type="entry name" value="Efa1_rel_toxin"/>
    <property type="match status" value="1"/>
</dbReference>
<dbReference type="InterPro" id="IPR021882">
    <property type="entry name" value="DUF3491"/>
</dbReference>
<sequence length="3346" mass="378102">MTLPEKTTSVASSAQTHSNYTAASNSSSLRQNNTTRAASLDERLALYDEAVNQNNSTETVVEIGKKLQEEFYNLTTSQPTRTTASPSNHTGNWKTSFLYNLAQLIAHIVPPQILPAKIAKPTIIPPAANATGNSTTEISQRASNASISQNTTSLSQPVIGGGGRPTAKKKVLGTLVKKSASYRYKKTLKTTAKRAPRHISKSSSVIASSAALEPSFIEKTENQLIEKTVSADSVQNVEDSPSFSRRKRALEEEAQEAGAEKYDLTPENIVDKLGLTEAQKKTCRASINNIKKAIGYYNNLAEKNSRKGQDLLVKQSVFLETIQKKAGLPETHASAKVMTTIKTEFLSHRVAVNKHLHGIWIAGSPPDDVSPYIKVFLQTYEDFDFFFWVDESAYGAAKFSSTLKRIAFDASITEIKEKTPEAAKDFIQNYEELKKKYDSAEDAEQKEQYQKDLHDFSEKYDKLNKEVKENFNALFLKNMITSQDGFFNFCMLKGTSTVTDALRIEYLEQNLKLPQEEIEQYKKTIEDNKKKIQDIVAKANKGLGSERVKIKDIKELTSMKDKTNLYNYEMEMFLRWNYAAASDQIRMYMLKEYGGIYTDLDIMPSYSQEATDAIFSKGGNRFFENLQIRRVISTAALKIATEETPVTLEEISKEIKTSQLTREDKKKLKELIPELEKLHKDEGGGGKGKSKKGLFQTMAPDTVRDTMPVLRRYHKWSTGWNVRILNGLMMAHKDSAAVDAVIKGQQRAYAELKDLRENVLSGTFFNTLDDLTHLDQKDRVGHYLVKDYLGKSLFYNFRQDSIIPGAVSTLGITGPDLIKKELVKYFKDFGPMGKEFLNENGRNLGDSAYLGSYKQIKDEHGETTYDWKNPLSVGANDVTPGDESSWCNVRQKCAGELLFSDSSKLRVETPKGIERTKVNEADFTKLWKEESRKKLPNRLLARFNELIDNPNIDVAKLSDLDYDILKAKLAITNDPAATTSLFSLQLQLANLIRGVQLPVGNQMNFFPDLYKNVEDDLEKAIKLYLKSHSQTTITLWYSSSGNLSLFLRDMLSVAERQLAVGNLIDSVGQAPLSEKQINLLTTYVELKSKEILSSFSSDEDLTNFLETLNSITEDAQLRPQIEKIEEKISSGHFYQDLEELINKCLGLPEHKRRKLILDTMKDITRFSGLDKQEQQSAQKWYEKIYDTTLEKRVLNPQKKLEALLKKFESSERVRLENLDLFLRDRSLFSRMHRDGYAFADSNDLYRFMVAEAGISGIFSVDSVLPPPSKHLVNMMKTTLNADYEDMHDTLGAVYNYLALDPETEEAKAALDKIPEGLREKLQNSHIPDLLIPPIDSHVSALGMQYGVEEGGESERIMASIMPGEFNPTSYIMSSYLDTLYQLHQRIHDGSLTLESAKKLLNENHIYCFVEDTRLQELVNLAQEKKYLSLTEINKLLSKKKNFAQAASALLDGVLPGANQILQRDADFGRPLATTMLEPTAMNPYDYRGAGLSKDLFSTPPDVPTLPNVVERAKYSLMAWPDFSREHIHPWSVLARTFGSNIVHVHPQTFLYDLEGRCMGLAMLYMSAKTPVEYAFLTQNLMTVSSLFQTKERDHLPLSEADNKFLLKSQSYIDWLQYRGNKEIKTQGILTPHTWDIAALSEKFSKSTGSKSLLVTTPTHSLVVQHLDWGYRFTDPNFGHCDFATLQQALSFLESSVQLSEEVKLRYGISEHKDIKEQLKVYTLDSQKAENSWFPSTNLKFLSYDQHMITLDKMILRGDVYVGRKKISWRHLYAAGATIDHKRIDEKTRETDLDKLQINGEILSDFLSRNTLDAPLASTIQYLLDTYGTEPGTKEVSRSLIVETPRDFASIIGGFKTKAHQMSAMLRNVMDSIRSSIKDIPPGNQDRVSVTDIEVDGEDRISFKFKCGSSPEKKIQIPSHGLVKVFRQLGGMLNDLAGTGVMDMELGMSAVSIIQYARLVEAGKGGSALAIFNLSLDVKEMAEMTLGAIVQGVGKKFITEKGIDGLRLESVLSKQLIKVSNKVGGTVGKALFRVGQMLELPILETVAGVWGLYNSVEELMQASSHSDMMGARVQVAFDVISLALTLSAVVAPAAMLAAGPIAAIGMGASSIARNVAKTEGRHKEWGKYKKFLEDGSEHVVTAFPERGLIDLSGNQILGNIYLDLTHNPPIFKGERSYNANRWIGHKPHLSDHQIREKLGYAFRITPTYALALGHANSYWPPEVPHIPAGTYNTVILGYGITYKGTTEVVYLSNKIVWREAIMDPESRYFVSPLTAQNHRSTVITGKTHTTIVPVRLLDDDSKERLDQALEYKNYEIRIQGGSGGVSVQIGGAGYYNLTGAPGAENVISFRAIPPPLAVQFNLSQGLQDVPLIRPNGTKINMLKIKQKGFSTIIGSSGGQDTLTGHRDTKFYVSPGGGKVYSGAGTNWYYIPKLNENLTIVLATNSTDHSLHLNMHSYELHSVENNLNLLGLNGDKHKGIYIENADKSSLFDRWIGHFIVKFSDGITVEAVERPIPGNHTNATTLGFTKCDQSTWALKHPEEPGFVDNIVKWMKKYLWWFAPEVSITQQHGHVSYFDQEKLFVYKPDKHSELEIRAQEEFLTTVQGSVGSSYILSSAPNKQAKRIDIVLAKDEDAPQYLDLSSLIPSLVKGRITNGSNSSIDLEISSPRYTIPLSLQWDPEALPEKTVIEVHPQNRPTLGEWYKILKKDPTQWHTLYRYSVLIPERLEGILSMNNTATLMLSESRKNEEHILGVENKGDVNLKIWGTLWAGHIKGAMRHLHWKTFNNYRALEKFGITIDAHGFQYLAFEGTEKSGDNILFHSVLESYPFKAKQTPQTELSHHKWKFYDEIQVFATTLHLQDFNRYHIASENKALSRQLLYAKNLVSISNRDFIVKLFYVREGFGIGAMRLVFKNFFNEHMEDITEKTLEREAKPWMASNPHAFIDPSYQNHLELILGKERLNLATLVREFCASSHILPLSEDEDHRLILPERYQPANLAVLTYTIDSNKIHNGPANTLRFFDNTMKEYRLPLTTILKSSYYLDPVTGDLYITRLVAEQTDIQHQAFVIKLKGFKRHWESYKHIFISGAHVGLTRSKGTALTFIGPELRHLEIDFPRNTTHHVFPERLVSRSGLVFPTNDQVVNYDPRIDKQFHTILDYMLWNLRDRAWGSKRAKAYDSYLLESAMHIYDKNPQWKIPESMLHYAIGYYKVQVPRWVRSHMRPYTLVKMLKGSITLSLITTQNEIFAHKRGSGFNIYFALLGLNKHVEPHSNKPGDMTLRLKQDVILKVRKVDESEYQKKRVYVVAEIATEEDRSLRPNSQVLIFPGGEKIRYRRSLKNPKESNSTITD</sequence>
<dbReference type="InterPro" id="IPR024770">
    <property type="entry name" value="TcdA/TcdB_cat"/>
</dbReference>
<feature type="region of interest" description="Disordered" evidence="5">
    <location>
        <begin position="144"/>
        <end position="166"/>
    </location>
</feature>
<dbReference type="GO" id="GO:0004197">
    <property type="term" value="F:cysteine-type endopeptidase activity"/>
    <property type="evidence" value="ECO:0007669"/>
    <property type="project" value="InterPro"/>
</dbReference>
<feature type="coiled-coil region" evidence="4">
    <location>
        <begin position="423"/>
        <end position="466"/>
    </location>
</feature>
<dbReference type="SUPFAM" id="SSF53448">
    <property type="entry name" value="Nucleotide-diphospho-sugar transferases"/>
    <property type="match status" value="1"/>
</dbReference>
<reference evidence="8 9" key="1">
    <citation type="journal article" date="2003" name="Nucleic Acids Res.">
        <title>Genome sequence of Chlamydophila caviae (Chlamydia psittaci GPIC): examining the role of niche-specific genes in the evolution of the Chlamydiaceae.</title>
        <authorList>
            <person name="Read T.D."/>
            <person name="Myers G.S.A."/>
            <person name="Brunham R.C."/>
            <person name="Nelson W.C."/>
            <person name="Paulsen I.T."/>
            <person name="Heidelberg J.F."/>
            <person name="Holtzapple E.K."/>
            <person name="Khouri H.M."/>
            <person name="Federova N.B."/>
            <person name="Carty H.A."/>
            <person name="Umayam L.A."/>
            <person name="Haft D.H."/>
            <person name="Peterson J.D."/>
            <person name="Beanan M.J."/>
            <person name="White O."/>
            <person name="Salzberg S.L."/>
            <person name="Hsia R.-C."/>
            <person name="McClarty G."/>
            <person name="Rank R.G."/>
            <person name="Bavoil P.M."/>
            <person name="Fraser C.M."/>
        </authorList>
    </citation>
    <scope>NUCLEOTIDE SEQUENCE [LARGE SCALE GENOMIC DNA]</scope>
    <source>
        <strain evidence="9">ATCC VR-813 / DSM 19441 / 03DC25 / GPIC</strain>
    </source>
</reference>
<accession>Q822X0</accession>
<dbReference type="InterPro" id="IPR029044">
    <property type="entry name" value="Nucleotide-diphossugar_trans"/>
</dbReference>
<evidence type="ECO:0000259" key="7">
    <source>
        <dbReference type="Pfam" id="PF12919"/>
    </source>
</evidence>
<dbReference type="Pfam" id="PF12919">
    <property type="entry name" value="TcdA_TcdB"/>
    <property type="match status" value="1"/>
</dbReference>
<dbReference type="OrthoDB" id="16553at2"/>
<dbReference type="CAZy" id="GT44">
    <property type="family name" value="Glycosyltransferase Family 44"/>
</dbReference>
<evidence type="ECO:0000256" key="2">
    <source>
        <dbReference type="ARBA" id="ARBA00022801"/>
    </source>
</evidence>
<feature type="compositionally biased region" description="Polar residues" evidence="5">
    <location>
        <begin position="144"/>
        <end position="156"/>
    </location>
</feature>
<dbReference type="InterPro" id="IPR024772">
    <property type="entry name" value="TcdA/TcdB_N"/>
</dbReference>
<evidence type="ECO:0000256" key="3">
    <source>
        <dbReference type="ARBA" id="ARBA00022807"/>
    </source>
</evidence>
<keyword evidence="1" id="KW-0645">Protease</keyword>
<dbReference type="NCBIfam" id="TIGR01586">
    <property type="entry name" value="yopT_cys_prot"/>
    <property type="match status" value="1"/>
</dbReference>
<proteinExistence type="predicted"/>
<dbReference type="eggNOG" id="COG1196">
    <property type="taxonomic scope" value="Bacteria"/>
</dbReference>
<dbReference type="Proteomes" id="UP000002193">
    <property type="component" value="Chromosome"/>
</dbReference>
<keyword evidence="3" id="KW-0788">Thiol protease</keyword>
<dbReference type="RefSeq" id="WP_011006516.1">
    <property type="nucleotide sequence ID" value="NC_003361.3"/>
</dbReference>
<name>Q822X0_CHLCV</name>
<dbReference type="InterPro" id="IPR006473">
    <property type="entry name" value="Peptidase_C58_Yopt"/>
</dbReference>
<dbReference type="EMBL" id="AE015925">
    <property type="protein sequence ID" value="AAP05301.1"/>
    <property type="molecule type" value="Genomic_DNA"/>
</dbReference>
<dbReference type="KEGG" id="cca:CCA_00558"/>
<keyword evidence="4" id="KW-0175">Coiled coil</keyword>
<dbReference type="Pfam" id="PF11996">
    <property type="entry name" value="DUF3491"/>
    <property type="match status" value="1"/>
</dbReference>